<gene>
    <name evidence="1" type="ORF">NKI27_15145</name>
</gene>
<reference evidence="1" key="1">
    <citation type="submission" date="2022-06" db="EMBL/GenBank/DDBJ databases">
        <title>Alkalimarinus sp. nov., isolated from gut of a Alitta virens.</title>
        <authorList>
            <person name="Yang A.I."/>
            <person name="Shin N.-R."/>
        </authorList>
    </citation>
    <scope>NUCLEOTIDE SEQUENCE</scope>
    <source>
        <strain evidence="1">A2M4</strain>
    </source>
</reference>
<dbReference type="Proteomes" id="UP001163739">
    <property type="component" value="Chromosome"/>
</dbReference>
<evidence type="ECO:0000313" key="1">
    <source>
        <dbReference type="EMBL" id="UZE95390.1"/>
    </source>
</evidence>
<evidence type="ECO:0000313" key="2">
    <source>
        <dbReference type="Proteomes" id="UP001163739"/>
    </source>
</evidence>
<dbReference type="RefSeq" id="WP_265046879.1">
    <property type="nucleotide sequence ID" value="NZ_CP100390.1"/>
</dbReference>
<organism evidence="1 2">
    <name type="scientific">Alkalimarinus alittae</name>
    <dbReference type="NCBI Taxonomy" id="2961619"/>
    <lineage>
        <taxon>Bacteria</taxon>
        <taxon>Pseudomonadati</taxon>
        <taxon>Pseudomonadota</taxon>
        <taxon>Gammaproteobacteria</taxon>
        <taxon>Alteromonadales</taxon>
        <taxon>Alteromonadaceae</taxon>
        <taxon>Alkalimarinus</taxon>
    </lineage>
</organism>
<dbReference type="EMBL" id="CP100390">
    <property type="protein sequence ID" value="UZE95390.1"/>
    <property type="molecule type" value="Genomic_DNA"/>
</dbReference>
<accession>A0ABY6MZW4</accession>
<name>A0ABY6MZW4_9ALTE</name>
<protein>
    <submittedName>
        <fullName evidence="1">Uncharacterized protein</fullName>
    </submittedName>
</protein>
<proteinExistence type="predicted"/>
<sequence>MTHKQANEKKESAFELYETYRNHELTASFEGGLCVGKVFSKGTQVAYCEAEGWAQAEQHLRLIVDTDIEKKYQYRQGEPVSFEELKQALVEIKAYLDPSAINMLRCHYQAPNGAIELAQLAQRGQCSSTTEVYVIYASIARCLCDELAYMPPAQHNGRDPIMSMLVEETKYALVEQQGVEFILESEITRALKELQW</sequence>
<keyword evidence="2" id="KW-1185">Reference proteome</keyword>